<accession>F9DNK2</accession>
<dbReference type="Pfam" id="PF00266">
    <property type="entry name" value="Aminotran_5"/>
    <property type="match status" value="1"/>
</dbReference>
<dbReference type="PIRSF" id="PIRSF005572">
    <property type="entry name" value="NifS"/>
    <property type="match status" value="1"/>
</dbReference>
<dbReference type="STRING" id="759851.SAMN04244570_0571"/>
<dbReference type="Gene3D" id="3.40.640.10">
    <property type="entry name" value="Type I PLP-dependent aspartate aminotransferase-like (Major domain)"/>
    <property type="match status" value="1"/>
</dbReference>
<gene>
    <name evidence="4" type="primary">iscS2</name>
    <name evidence="4" type="ORF">HMPREF9372_0382</name>
</gene>
<evidence type="ECO:0000256" key="1">
    <source>
        <dbReference type="ARBA" id="ARBA00001933"/>
    </source>
</evidence>
<proteinExistence type="predicted"/>
<dbReference type="AlphaFoldDB" id="F9DNK2"/>
<dbReference type="EC" id="2.8.1.7" evidence="4"/>
<keyword evidence="4" id="KW-0808">Transferase</keyword>
<comment type="cofactor">
    <cofactor evidence="1">
        <name>pyridoxal 5'-phosphate</name>
        <dbReference type="ChEBI" id="CHEBI:597326"/>
    </cofactor>
</comment>
<evidence type="ECO:0000313" key="5">
    <source>
        <dbReference type="Proteomes" id="UP000005316"/>
    </source>
</evidence>
<dbReference type="Gene3D" id="3.90.1150.10">
    <property type="entry name" value="Aspartate Aminotransferase, domain 1"/>
    <property type="match status" value="1"/>
</dbReference>
<dbReference type="InterPro" id="IPR015421">
    <property type="entry name" value="PyrdxlP-dep_Trfase_major"/>
</dbReference>
<dbReference type="InterPro" id="IPR015422">
    <property type="entry name" value="PyrdxlP-dep_Trfase_small"/>
</dbReference>
<comment type="caution">
    <text evidence="4">The sequence shown here is derived from an EMBL/GenBank/DDBJ whole genome shotgun (WGS) entry which is preliminary data.</text>
</comment>
<protein>
    <submittedName>
        <fullName evidence="4">Cysteine desulfurase</fullName>
        <ecNumber evidence="4">2.8.1.7</ecNumber>
    </submittedName>
</protein>
<dbReference type="EMBL" id="AFPZ01000011">
    <property type="protein sequence ID" value="EGQ27636.1"/>
    <property type="molecule type" value="Genomic_DNA"/>
</dbReference>
<organism evidence="4 5">
    <name type="scientific">Sporosarcina newyorkensis 2681</name>
    <dbReference type="NCBI Taxonomy" id="1027292"/>
    <lineage>
        <taxon>Bacteria</taxon>
        <taxon>Bacillati</taxon>
        <taxon>Bacillota</taxon>
        <taxon>Bacilli</taxon>
        <taxon>Bacillales</taxon>
        <taxon>Caryophanaceae</taxon>
        <taxon>Sporosarcina</taxon>
    </lineage>
</organism>
<dbReference type="PANTHER" id="PTHR11601">
    <property type="entry name" value="CYSTEINE DESULFURYLASE FAMILY MEMBER"/>
    <property type="match status" value="1"/>
</dbReference>
<evidence type="ECO:0000313" key="4">
    <source>
        <dbReference type="EMBL" id="EGQ27636.1"/>
    </source>
</evidence>
<dbReference type="GO" id="GO:0031071">
    <property type="term" value="F:cysteine desulfurase activity"/>
    <property type="evidence" value="ECO:0007669"/>
    <property type="project" value="UniProtKB-EC"/>
</dbReference>
<name>F9DNK2_9BACL</name>
<dbReference type="HOGENOM" id="CLU_003433_0_0_9"/>
<reference evidence="4 5" key="1">
    <citation type="submission" date="2011-04" db="EMBL/GenBank/DDBJ databases">
        <authorList>
            <person name="Muzny D."/>
            <person name="Qin X."/>
            <person name="Deng J."/>
            <person name="Jiang H."/>
            <person name="Liu Y."/>
            <person name="Qu J."/>
            <person name="Song X.-Z."/>
            <person name="Zhang L."/>
            <person name="Thornton R."/>
            <person name="Coyle M."/>
            <person name="Francisco L."/>
            <person name="Jackson L."/>
            <person name="Javaid M."/>
            <person name="Korchina V."/>
            <person name="Kovar C."/>
            <person name="Mata R."/>
            <person name="Mathew T."/>
            <person name="Ngo R."/>
            <person name="Nguyen L."/>
            <person name="Nguyen N."/>
            <person name="Okwuonu G."/>
            <person name="Ongeri F."/>
            <person name="Pham C."/>
            <person name="Simmons D."/>
            <person name="Wilczek-Boney K."/>
            <person name="Hale W."/>
            <person name="Jakkamsetti A."/>
            <person name="Pham P."/>
            <person name="Ruth R."/>
            <person name="San Lucas F."/>
            <person name="Warren J."/>
            <person name="Zhang J."/>
            <person name="Zhao Z."/>
            <person name="Zhou C."/>
            <person name="Zhu D."/>
            <person name="Lee S."/>
            <person name="Bess C."/>
            <person name="Blankenburg K."/>
            <person name="Forbes L."/>
            <person name="Fu Q."/>
            <person name="Gubbala S."/>
            <person name="Hirani K."/>
            <person name="Jayaseelan J.C."/>
            <person name="Lara F."/>
            <person name="Munidasa M."/>
            <person name="Palculict T."/>
            <person name="Patil S."/>
            <person name="Pu L.-L."/>
            <person name="Saada N."/>
            <person name="Tang L."/>
            <person name="Weissenberger G."/>
            <person name="Zhu Y."/>
            <person name="Hemphill L."/>
            <person name="Shang Y."/>
            <person name="Youmans B."/>
            <person name="Ayvaz T."/>
            <person name="Ross M."/>
            <person name="Santibanez J."/>
            <person name="Aqrawi P."/>
            <person name="Gross S."/>
            <person name="Joshi V."/>
            <person name="Fowler G."/>
            <person name="Nazareth L."/>
            <person name="Reid J."/>
            <person name="Worley K."/>
            <person name="Petrosino J."/>
            <person name="Highlander S."/>
            <person name="Gibbs R."/>
        </authorList>
    </citation>
    <scope>NUCLEOTIDE SEQUENCE [LARGE SCALE GENOMIC DNA]</scope>
    <source>
        <strain evidence="4 5">2681</strain>
    </source>
</reference>
<dbReference type="eggNOG" id="COG1104">
    <property type="taxonomic scope" value="Bacteria"/>
</dbReference>
<dbReference type="PANTHER" id="PTHR11601:SF36">
    <property type="entry name" value="CYSTEINE DESULFURASE NIFS-RELATED"/>
    <property type="match status" value="1"/>
</dbReference>
<dbReference type="InterPro" id="IPR016454">
    <property type="entry name" value="Cysteine_dSase"/>
</dbReference>
<dbReference type="InterPro" id="IPR015424">
    <property type="entry name" value="PyrdxlP-dep_Trfase"/>
</dbReference>
<sequence length="388" mass="41988">MKYFDYAATTHLHKEAAAVYLSTAQHQFGNTTSLHDAGGMAQNVLEQCRKKLAAILGVHPEGLYFTSGGTESNSLALISLAQAHLHKGNHIILTAAEHPSLHSAAAYLSEQGFQITTIPFNADGIIDLRALESSISERTIVVSVQHCNPEIGTIQPIRAIHEIVRPKGILLHSDCVQSFGKLNVQDITPYVDSLSVSSHKIYGPKGVGALYINPRLRAVPLFPGTVQEKGFRGGTVNVPGIAAFLIAAQLADETANLAHYQKLRTIFLDALLPHKEYFTFFGSDQAAEQLPHIIGLRVNHSEGQLIMLELNRRGFAVSTGSACQVGQQQSSTTMSAMQIPVHLSKGLVRISFGQSSTRKTVQELADCLVEIAKEQNKNTLTAGDLIAK</sequence>
<dbReference type="SUPFAM" id="SSF53383">
    <property type="entry name" value="PLP-dependent transferases"/>
    <property type="match status" value="1"/>
</dbReference>
<dbReference type="Gene3D" id="1.10.260.50">
    <property type="match status" value="1"/>
</dbReference>
<feature type="domain" description="Aminotransferase class V" evidence="3">
    <location>
        <begin position="3"/>
        <end position="364"/>
    </location>
</feature>
<evidence type="ECO:0000259" key="3">
    <source>
        <dbReference type="Pfam" id="PF00266"/>
    </source>
</evidence>
<dbReference type="OrthoDB" id="9808002at2"/>
<dbReference type="RefSeq" id="WP_009496980.1">
    <property type="nucleotide sequence ID" value="NZ_GL982997.1"/>
</dbReference>
<dbReference type="Proteomes" id="UP000005316">
    <property type="component" value="Unassembled WGS sequence"/>
</dbReference>
<keyword evidence="2" id="KW-0663">Pyridoxal phosphate</keyword>
<evidence type="ECO:0000256" key="2">
    <source>
        <dbReference type="ARBA" id="ARBA00022898"/>
    </source>
</evidence>
<dbReference type="InterPro" id="IPR000192">
    <property type="entry name" value="Aminotrans_V_dom"/>
</dbReference>
<dbReference type="NCBIfam" id="NF002806">
    <property type="entry name" value="PRK02948.1"/>
    <property type="match status" value="1"/>
</dbReference>